<accession>A0A4Y7U195</accession>
<dbReference type="SUPFAM" id="SSF53335">
    <property type="entry name" value="S-adenosyl-L-methionine-dependent methyltransferases"/>
    <property type="match status" value="1"/>
</dbReference>
<dbReference type="EMBL" id="QPFP01000001">
    <property type="protein sequence ID" value="TEB40196.1"/>
    <property type="molecule type" value="Genomic_DNA"/>
</dbReference>
<evidence type="ECO:0000256" key="3">
    <source>
        <dbReference type="ARBA" id="ARBA00015963"/>
    </source>
</evidence>
<evidence type="ECO:0000256" key="10">
    <source>
        <dbReference type="SAM" id="MobiDB-lite"/>
    </source>
</evidence>
<feature type="domain" description="tRNA (adenine(58)-N(1))-methyltransferase catalytic subunit TRM61 C-terminal" evidence="11">
    <location>
        <begin position="74"/>
        <end position="295"/>
    </location>
</feature>
<evidence type="ECO:0000313" key="12">
    <source>
        <dbReference type="EMBL" id="TEB40196.1"/>
    </source>
</evidence>
<dbReference type="InterPro" id="IPR029063">
    <property type="entry name" value="SAM-dependent_MTases_sf"/>
</dbReference>
<keyword evidence="7" id="KW-0819">tRNA processing</keyword>
<keyword evidence="5" id="KW-0808">Transferase</keyword>
<dbReference type="GO" id="GO:0031515">
    <property type="term" value="C:tRNA (m1A) methyltransferase complex"/>
    <property type="evidence" value="ECO:0007669"/>
    <property type="project" value="InterPro"/>
</dbReference>
<evidence type="ECO:0000256" key="2">
    <source>
        <dbReference type="ARBA" id="ARBA00012796"/>
    </source>
</evidence>
<dbReference type="Gene3D" id="3.10.330.20">
    <property type="match status" value="1"/>
</dbReference>
<organism evidence="12 13">
    <name type="scientific">Coprinellus micaceus</name>
    <name type="common">Glistening ink-cap mushroom</name>
    <name type="synonym">Coprinus micaceus</name>
    <dbReference type="NCBI Taxonomy" id="71717"/>
    <lineage>
        <taxon>Eukaryota</taxon>
        <taxon>Fungi</taxon>
        <taxon>Dikarya</taxon>
        <taxon>Basidiomycota</taxon>
        <taxon>Agaricomycotina</taxon>
        <taxon>Agaricomycetes</taxon>
        <taxon>Agaricomycetidae</taxon>
        <taxon>Agaricales</taxon>
        <taxon>Agaricineae</taxon>
        <taxon>Psathyrellaceae</taxon>
        <taxon>Coprinellus</taxon>
    </lineage>
</organism>
<dbReference type="STRING" id="71717.A0A4Y7U195"/>
<dbReference type="GO" id="GO:0160107">
    <property type="term" value="F:tRNA (adenine(58)-N1)-methyltransferase activity"/>
    <property type="evidence" value="ECO:0007669"/>
    <property type="project" value="UniProtKB-EC"/>
</dbReference>
<feature type="region of interest" description="Disordered" evidence="10">
    <location>
        <begin position="283"/>
        <end position="358"/>
    </location>
</feature>
<feature type="compositionally biased region" description="Acidic residues" evidence="10">
    <location>
        <begin position="339"/>
        <end position="349"/>
    </location>
</feature>
<dbReference type="Pfam" id="PF08704">
    <property type="entry name" value="GCD14"/>
    <property type="match status" value="1"/>
</dbReference>
<evidence type="ECO:0000256" key="5">
    <source>
        <dbReference type="ARBA" id="ARBA00022679"/>
    </source>
</evidence>
<dbReference type="FunFam" id="3.40.50.150:FF:000247">
    <property type="entry name" value="tRNA (adenine(58)-N(1))-methyltransferase catalytic subunit TRM61"/>
    <property type="match status" value="1"/>
</dbReference>
<evidence type="ECO:0000256" key="6">
    <source>
        <dbReference type="ARBA" id="ARBA00022691"/>
    </source>
</evidence>
<dbReference type="GO" id="GO:0005634">
    <property type="term" value="C:nucleus"/>
    <property type="evidence" value="ECO:0007669"/>
    <property type="project" value="UniProtKB-SubCell"/>
</dbReference>
<reference evidence="12 13" key="1">
    <citation type="journal article" date="2019" name="Nat. Ecol. Evol.">
        <title>Megaphylogeny resolves global patterns of mushroom evolution.</title>
        <authorList>
            <person name="Varga T."/>
            <person name="Krizsan K."/>
            <person name="Foldi C."/>
            <person name="Dima B."/>
            <person name="Sanchez-Garcia M."/>
            <person name="Sanchez-Ramirez S."/>
            <person name="Szollosi G.J."/>
            <person name="Szarkandi J.G."/>
            <person name="Papp V."/>
            <person name="Albert L."/>
            <person name="Andreopoulos W."/>
            <person name="Angelini C."/>
            <person name="Antonin V."/>
            <person name="Barry K.W."/>
            <person name="Bougher N.L."/>
            <person name="Buchanan P."/>
            <person name="Buyck B."/>
            <person name="Bense V."/>
            <person name="Catcheside P."/>
            <person name="Chovatia M."/>
            <person name="Cooper J."/>
            <person name="Damon W."/>
            <person name="Desjardin D."/>
            <person name="Finy P."/>
            <person name="Geml J."/>
            <person name="Haridas S."/>
            <person name="Hughes K."/>
            <person name="Justo A."/>
            <person name="Karasinski D."/>
            <person name="Kautmanova I."/>
            <person name="Kiss B."/>
            <person name="Kocsube S."/>
            <person name="Kotiranta H."/>
            <person name="LaButti K.M."/>
            <person name="Lechner B.E."/>
            <person name="Liimatainen K."/>
            <person name="Lipzen A."/>
            <person name="Lukacs Z."/>
            <person name="Mihaltcheva S."/>
            <person name="Morgado L.N."/>
            <person name="Niskanen T."/>
            <person name="Noordeloos M.E."/>
            <person name="Ohm R.A."/>
            <person name="Ortiz-Santana B."/>
            <person name="Ovrebo C."/>
            <person name="Racz N."/>
            <person name="Riley R."/>
            <person name="Savchenko A."/>
            <person name="Shiryaev A."/>
            <person name="Soop K."/>
            <person name="Spirin V."/>
            <person name="Szebenyi C."/>
            <person name="Tomsovsky M."/>
            <person name="Tulloss R.E."/>
            <person name="Uehling J."/>
            <person name="Grigoriev I.V."/>
            <person name="Vagvolgyi C."/>
            <person name="Papp T."/>
            <person name="Martin F.M."/>
            <person name="Miettinen O."/>
            <person name="Hibbett D.S."/>
            <person name="Nagy L.G."/>
        </authorList>
    </citation>
    <scope>NUCLEOTIDE SEQUENCE [LARGE SCALE GENOMIC DNA]</scope>
    <source>
        <strain evidence="12 13">FP101781</strain>
    </source>
</reference>
<evidence type="ECO:0000256" key="4">
    <source>
        <dbReference type="ARBA" id="ARBA00022603"/>
    </source>
</evidence>
<sequence length="500" mass="53539">MWSSKRTIAAGDTVIIWMTRDNLEPLTITPNAVLHNKFGVFPHDSLIGLPYGSKVRSSGPSNSGRRGESNTTGGFLYVLRPTPELWTLALPHRTQILYIADISFVVAHLGIGPGKRVVEAGTGSGSFSHSVARSVGKKGKLYTFEFHEQRAVKAQAEFEKHGLSTGVVKLQHRNVCKDGFGSDLEEREEVDAVFLDLPAPWEAVGWAGKVMRKDMVSRICCFSPCIEQVIRTVTALNDAGFSEITMFETLLRPMDVSSTPSLPSIDDVTARLKAAEVKREDKRLRQIAQNREREAKEALAKGSGEAGTKRKRGETRGEGDEAGGDSGEVEKKRAKTTTDADEGEAEMQVDGDPPAIPVISTTPITLSQVLASVSVPSVSPTPIPVLPSTSTPAPTTTPTPVPSSSRPPAGKISVSKALPEVRGHTSYLTFATLVPYAYAQKLKSNAAEVVQSSQETTNRNKAAEVAQNEEKGEGRVVSGPSAWSHATSAEPGEKAASASS</sequence>
<keyword evidence="8" id="KW-0539">Nucleus</keyword>
<evidence type="ECO:0000313" key="13">
    <source>
        <dbReference type="Proteomes" id="UP000298030"/>
    </source>
</evidence>
<comment type="subcellular location">
    <subcellularLocation>
        <location evidence="1">Nucleus</location>
    </subcellularLocation>
</comment>
<evidence type="ECO:0000256" key="7">
    <source>
        <dbReference type="ARBA" id="ARBA00022694"/>
    </source>
</evidence>
<dbReference type="GO" id="GO:0030488">
    <property type="term" value="P:tRNA methylation"/>
    <property type="evidence" value="ECO:0007669"/>
    <property type="project" value="InterPro"/>
</dbReference>
<feature type="region of interest" description="Disordered" evidence="10">
    <location>
        <begin position="376"/>
        <end position="417"/>
    </location>
</feature>
<dbReference type="Proteomes" id="UP000298030">
    <property type="component" value="Unassembled WGS sequence"/>
</dbReference>
<keyword evidence="13" id="KW-1185">Reference proteome</keyword>
<dbReference type="PANTHER" id="PTHR12133:SF2">
    <property type="entry name" value="TRNA (ADENINE(58)-N(1))-METHYLTRANSFERASE CATALYTIC SUBUNIT TRMT61A"/>
    <property type="match status" value="1"/>
</dbReference>
<dbReference type="OrthoDB" id="1925287at2759"/>
<evidence type="ECO:0000256" key="9">
    <source>
        <dbReference type="ARBA" id="ARBA00033309"/>
    </source>
</evidence>
<feature type="compositionally biased region" description="Basic and acidic residues" evidence="10">
    <location>
        <begin position="283"/>
        <end position="299"/>
    </location>
</feature>
<dbReference type="PANTHER" id="PTHR12133">
    <property type="entry name" value="TRNA (ADENINE(58)-N(1))-METHYLTRANSFERASE"/>
    <property type="match status" value="1"/>
</dbReference>
<evidence type="ECO:0000256" key="8">
    <source>
        <dbReference type="ARBA" id="ARBA00023242"/>
    </source>
</evidence>
<gene>
    <name evidence="12" type="ORF">FA13DRAFT_1618933</name>
</gene>
<dbReference type="InterPro" id="IPR014816">
    <property type="entry name" value="tRNA_MeTrfase_Gcd14"/>
</dbReference>
<name>A0A4Y7U195_COPMI</name>
<dbReference type="Gene3D" id="3.40.50.150">
    <property type="entry name" value="Vaccinia Virus protein VP39"/>
    <property type="match status" value="1"/>
</dbReference>
<evidence type="ECO:0000259" key="11">
    <source>
        <dbReference type="Pfam" id="PF08704"/>
    </source>
</evidence>
<evidence type="ECO:0000256" key="1">
    <source>
        <dbReference type="ARBA" id="ARBA00004123"/>
    </source>
</evidence>
<feature type="compositionally biased region" description="Polar residues" evidence="10">
    <location>
        <begin position="450"/>
        <end position="460"/>
    </location>
</feature>
<dbReference type="InterPro" id="IPR049470">
    <property type="entry name" value="TRM61_C"/>
</dbReference>
<feature type="region of interest" description="Disordered" evidence="10">
    <location>
        <begin position="444"/>
        <end position="500"/>
    </location>
</feature>
<comment type="caution">
    <text evidence="12">The sequence shown here is derived from an EMBL/GenBank/DDBJ whole genome shotgun (WGS) entry which is preliminary data.</text>
</comment>
<proteinExistence type="predicted"/>
<dbReference type="AlphaFoldDB" id="A0A4Y7U195"/>
<dbReference type="PROSITE" id="PS51620">
    <property type="entry name" value="SAM_TRM61"/>
    <property type="match status" value="1"/>
</dbReference>
<dbReference type="EC" id="2.1.1.220" evidence="2"/>
<protein>
    <recommendedName>
        <fullName evidence="3">tRNA (adenine(58)-N(1))-methyltransferase catalytic subunit TRM61</fullName>
        <ecNumber evidence="2">2.1.1.220</ecNumber>
    </recommendedName>
    <alternativeName>
        <fullName evidence="9">tRNA(m1A58)-methyltransferase subunit TRM61</fullName>
    </alternativeName>
</protein>
<keyword evidence="4" id="KW-0489">Methyltransferase</keyword>
<keyword evidence="6" id="KW-0949">S-adenosyl-L-methionine</keyword>